<evidence type="ECO:0000259" key="5">
    <source>
        <dbReference type="PROSITE" id="PS50071"/>
    </source>
</evidence>
<feature type="compositionally biased region" description="Acidic residues" evidence="4">
    <location>
        <begin position="206"/>
        <end position="219"/>
    </location>
</feature>
<feature type="region of interest" description="Disordered" evidence="4">
    <location>
        <begin position="630"/>
        <end position="677"/>
    </location>
</feature>
<feature type="compositionally biased region" description="Pro residues" evidence="4">
    <location>
        <begin position="659"/>
        <end position="668"/>
    </location>
</feature>
<dbReference type="InterPro" id="IPR013087">
    <property type="entry name" value="Znf_C2H2_type"/>
</dbReference>
<name>A0AAE0NGD3_9PEZI</name>
<feature type="domain" description="Homeobox" evidence="5">
    <location>
        <begin position="144"/>
        <end position="187"/>
    </location>
</feature>
<evidence type="ECO:0000259" key="6">
    <source>
        <dbReference type="PROSITE" id="PS50157"/>
    </source>
</evidence>
<keyword evidence="1" id="KW-0862">Zinc</keyword>
<evidence type="ECO:0000256" key="3">
    <source>
        <dbReference type="RuleBase" id="RU000682"/>
    </source>
</evidence>
<evidence type="ECO:0000313" key="7">
    <source>
        <dbReference type="EMBL" id="KAK3380985.1"/>
    </source>
</evidence>
<keyword evidence="2 3" id="KW-0539">Nucleus</keyword>
<keyword evidence="1" id="KW-0479">Metal-binding</keyword>
<proteinExistence type="predicted"/>
<dbReference type="Gene3D" id="1.10.10.60">
    <property type="entry name" value="Homeodomain-like"/>
    <property type="match status" value="1"/>
</dbReference>
<keyword evidence="2 3" id="KW-0238">DNA-binding</keyword>
<dbReference type="InterPro" id="IPR009057">
    <property type="entry name" value="Homeodomain-like_sf"/>
</dbReference>
<dbReference type="GO" id="GO:0008270">
    <property type="term" value="F:zinc ion binding"/>
    <property type="evidence" value="ECO:0007669"/>
    <property type="project" value="UniProtKB-KW"/>
</dbReference>
<feature type="compositionally biased region" description="Polar residues" evidence="4">
    <location>
        <begin position="274"/>
        <end position="287"/>
    </location>
</feature>
<comment type="subcellular location">
    <subcellularLocation>
        <location evidence="2 3">Nucleus</location>
    </subcellularLocation>
</comment>
<reference evidence="7" key="2">
    <citation type="submission" date="2023-06" db="EMBL/GenBank/DDBJ databases">
        <authorList>
            <consortium name="Lawrence Berkeley National Laboratory"/>
            <person name="Haridas S."/>
            <person name="Hensen N."/>
            <person name="Bonometti L."/>
            <person name="Westerberg I."/>
            <person name="Brannstrom I.O."/>
            <person name="Guillou S."/>
            <person name="Cros-Aarteil S."/>
            <person name="Calhoun S."/>
            <person name="Kuo A."/>
            <person name="Mondo S."/>
            <person name="Pangilinan J."/>
            <person name="Riley R."/>
            <person name="LaButti K."/>
            <person name="Andreopoulos B."/>
            <person name="Lipzen A."/>
            <person name="Chen C."/>
            <person name="Yanf M."/>
            <person name="Daum C."/>
            <person name="Ng V."/>
            <person name="Clum A."/>
            <person name="Steindorff A."/>
            <person name="Ohm R."/>
            <person name="Martin F."/>
            <person name="Silar P."/>
            <person name="Natvig D."/>
            <person name="Lalanne C."/>
            <person name="Gautier V."/>
            <person name="Ament-velasquez S.L."/>
            <person name="Kruys A."/>
            <person name="Hutchinson M.I."/>
            <person name="Powell A.J."/>
            <person name="Barry K."/>
            <person name="Miller A.N."/>
            <person name="Grigoriev I.V."/>
            <person name="Debuchy R."/>
            <person name="Gladieux P."/>
            <person name="Thoren M.H."/>
            <person name="Johannesson H."/>
        </authorList>
    </citation>
    <scope>NUCLEOTIDE SEQUENCE</scope>
    <source>
        <strain evidence="7">CBS 232.78</strain>
    </source>
</reference>
<dbReference type="GO" id="GO:0003677">
    <property type="term" value="F:DNA binding"/>
    <property type="evidence" value="ECO:0007669"/>
    <property type="project" value="UniProtKB-UniRule"/>
</dbReference>
<evidence type="ECO:0000256" key="1">
    <source>
        <dbReference type="PROSITE-ProRule" id="PRU00042"/>
    </source>
</evidence>
<feature type="compositionally biased region" description="Basic residues" evidence="4">
    <location>
        <begin position="378"/>
        <end position="389"/>
    </location>
</feature>
<dbReference type="SUPFAM" id="SSF46689">
    <property type="entry name" value="Homeodomain-like"/>
    <property type="match status" value="1"/>
</dbReference>
<protein>
    <recommendedName>
        <fullName evidence="9">Homeobox domain-containing protein</fullName>
    </recommendedName>
</protein>
<feature type="compositionally biased region" description="Acidic residues" evidence="4">
    <location>
        <begin position="405"/>
        <end position="414"/>
    </location>
</feature>
<evidence type="ECO:0000256" key="2">
    <source>
        <dbReference type="PROSITE-ProRule" id="PRU00108"/>
    </source>
</evidence>
<dbReference type="PANTHER" id="PTHR38166">
    <property type="entry name" value="C2H2-TYPE DOMAIN-CONTAINING PROTEIN-RELATED"/>
    <property type="match status" value="1"/>
</dbReference>
<keyword evidence="1" id="KW-0863">Zinc-finger</keyword>
<gene>
    <name evidence="7" type="ORF">B0H63DRAFT_474711</name>
</gene>
<evidence type="ECO:0000313" key="8">
    <source>
        <dbReference type="Proteomes" id="UP001285441"/>
    </source>
</evidence>
<organism evidence="7 8">
    <name type="scientific">Podospora didyma</name>
    <dbReference type="NCBI Taxonomy" id="330526"/>
    <lineage>
        <taxon>Eukaryota</taxon>
        <taxon>Fungi</taxon>
        <taxon>Dikarya</taxon>
        <taxon>Ascomycota</taxon>
        <taxon>Pezizomycotina</taxon>
        <taxon>Sordariomycetes</taxon>
        <taxon>Sordariomycetidae</taxon>
        <taxon>Sordariales</taxon>
        <taxon>Podosporaceae</taxon>
        <taxon>Podospora</taxon>
    </lineage>
</organism>
<dbReference type="Pfam" id="PF00046">
    <property type="entry name" value="Homeodomain"/>
    <property type="match status" value="1"/>
</dbReference>
<accession>A0AAE0NGD3</accession>
<dbReference type="PROSITE" id="PS50157">
    <property type="entry name" value="ZINC_FINGER_C2H2_2"/>
    <property type="match status" value="1"/>
</dbReference>
<dbReference type="SMART" id="SM00389">
    <property type="entry name" value="HOX"/>
    <property type="match status" value="1"/>
</dbReference>
<dbReference type="AlphaFoldDB" id="A0AAE0NGD3"/>
<sequence>MQEHFHHEPTPQSLSRCLTADNRSSLSFICPFFEKDPIRNQKCSAHTFRSIRDVKLHIARQHQAPAYCGRCSALFEPPVEMARDAHIFEDRCSPLASGGLLEIAEAVAKPEVKLSQALSTLTFSFKDETPPKPRLAKEEVAIILEQHFNKNPKPTTSDKRALAKQFSVEVPRINNWFQNRRAKDKEKLKKSIQWEEELRDPGITDGSDDPDWYDGEGGDMAEINSSNVFHGQFESNSMVLTKAVFAHPRDSKPNSDPEWPYQSDSVYGLPPSSFAVSTERSSAADSGQESDTESWLDTRKAALIDRTMAWFKQWLGGQLTSAPQYSEHLSESTENVANPTTHNYLVSAIPTGFARQATIATQSNTESGSSGSGSRQHLSQKAKGKLPKRPCRDNGKRGKGNGSERDDDSGDDSDTNNKEQTGNITNCDEKFACPFFKRSPARYRTSRCCVGPGWSSVHRVKEHLYRRHLLPRYVCNRCGVDFKDAPQLSAHQRVDPPCAVQTRDILVEGISEMQERQLKSRKRRGATATTEPDRWKEMYRIIFPDDDEIPSPHYDTAEETAKCQRQVDRVSEYGSFLRRELPPLVRRELELMMEGELEEQLRDRIVGVVQGLHTRLHEAFVKSLPAEDVVQQGQEVQQDEAVDPDGGLAPTATAGPSQPVEPPPPDPLSSPLQETFGFPDLDPVAMGMALDEILQGDTNGFMSAFDNLVTYPTQEFVDPEFMSFNTGVGWQITTNMYTS</sequence>
<feature type="region of interest" description="Disordered" evidence="4">
    <location>
        <begin position="361"/>
        <end position="423"/>
    </location>
</feature>
<comment type="caution">
    <text evidence="7">The sequence shown here is derived from an EMBL/GenBank/DDBJ whole genome shotgun (WGS) entry which is preliminary data.</text>
</comment>
<dbReference type="EMBL" id="JAULSW010000005">
    <property type="protein sequence ID" value="KAK3380985.1"/>
    <property type="molecule type" value="Genomic_DNA"/>
</dbReference>
<dbReference type="Proteomes" id="UP001285441">
    <property type="component" value="Unassembled WGS sequence"/>
</dbReference>
<evidence type="ECO:0000256" key="4">
    <source>
        <dbReference type="SAM" id="MobiDB-lite"/>
    </source>
</evidence>
<dbReference type="InterPro" id="IPR001356">
    <property type="entry name" value="HD"/>
</dbReference>
<keyword evidence="2 3" id="KW-0371">Homeobox</keyword>
<dbReference type="PANTHER" id="PTHR38166:SF1">
    <property type="entry name" value="C2H2-TYPE DOMAIN-CONTAINING PROTEIN"/>
    <property type="match status" value="1"/>
</dbReference>
<dbReference type="PROSITE" id="PS50071">
    <property type="entry name" value="HOMEOBOX_2"/>
    <property type="match status" value="1"/>
</dbReference>
<feature type="region of interest" description="Disordered" evidence="4">
    <location>
        <begin position="270"/>
        <end position="295"/>
    </location>
</feature>
<evidence type="ECO:0008006" key="9">
    <source>
        <dbReference type="Google" id="ProtNLM"/>
    </source>
</evidence>
<keyword evidence="8" id="KW-1185">Reference proteome</keyword>
<dbReference type="GO" id="GO:0005634">
    <property type="term" value="C:nucleus"/>
    <property type="evidence" value="ECO:0007669"/>
    <property type="project" value="UniProtKB-SubCell"/>
</dbReference>
<feature type="region of interest" description="Disordered" evidence="4">
    <location>
        <begin position="188"/>
        <end position="220"/>
    </location>
</feature>
<feature type="DNA-binding region" description="Homeobox" evidence="2">
    <location>
        <begin position="146"/>
        <end position="188"/>
    </location>
</feature>
<feature type="domain" description="C2H2-type" evidence="6">
    <location>
        <begin position="473"/>
        <end position="494"/>
    </location>
</feature>
<dbReference type="CDD" id="cd00086">
    <property type="entry name" value="homeodomain"/>
    <property type="match status" value="1"/>
</dbReference>
<reference evidence="7" key="1">
    <citation type="journal article" date="2023" name="Mol. Phylogenet. Evol.">
        <title>Genome-scale phylogeny and comparative genomics of the fungal order Sordariales.</title>
        <authorList>
            <person name="Hensen N."/>
            <person name="Bonometti L."/>
            <person name="Westerberg I."/>
            <person name="Brannstrom I.O."/>
            <person name="Guillou S."/>
            <person name="Cros-Aarteil S."/>
            <person name="Calhoun S."/>
            <person name="Haridas S."/>
            <person name="Kuo A."/>
            <person name="Mondo S."/>
            <person name="Pangilinan J."/>
            <person name="Riley R."/>
            <person name="LaButti K."/>
            <person name="Andreopoulos B."/>
            <person name="Lipzen A."/>
            <person name="Chen C."/>
            <person name="Yan M."/>
            <person name="Daum C."/>
            <person name="Ng V."/>
            <person name="Clum A."/>
            <person name="Steindorff A."/>
            <person name="Ohm R.A."/>
            <person name="Martin F."/>
            <person name="Silar P."/>
            <person name="Natvig D.O."/>
            <person name="Lalanne C."/>
            <person name="Gautier V."/>
            <person name="Ament-Velasquez S.L."/>
            <person name="Kruys A."/>
            <person name="Hutchinson M.I."/>
            <person name="Powell A.J."/>
            <person name="Barry K."/>
            <person name="Miller A.N."/>
            <person name="Grigoriev I.V."/>
            <person name="Debuchy R."/>
            <person name="Gladieux P."/>
            <person name="Hiltunen Thoren M."/>
            <person name="Johannesson H."/>
        </authorList>
    </citation>
    <scope>NUCLEOTIDE SEQUENCE</scope>
    <source>
        <strain evidence="7">CBS 232.78</strain>
    </source>
</reference>